<accession>A0ABR1AFG4</accession>
<gene>
    <name evidence="1" type="ORF">RUM44_002693</name>
</gene>
<evidence type="ECO:0000313" key="2">
    <source>
        <dbReference type="Proteomes" id="UP001359485"/>
    </source>
</evidence>
<sequence length="88" mass="9898">MADPVSNSKGEFQVLTTKLSVSDENLVKHDGVGRKMISRRRILSKSRDDLTSDPPYQQEEEEDVWTQKDKLFKVISIIKYSGGALSLG</sequence>
<name>A0ABR1AFG4_POLSC</name>
<organism evidence="1 2">
    <name type="scientific">Polyplax serrata</name>
    <name type="common">Common mouse louse</name>
    <dbReference type="NCBI Taxonomy" id="468196"/>
    <lineage>
        <taxon>Eukaryota</taxon>
        <taxon>Metazoa</taxon>
        <taxon>Ecdysozoa</taxon>
        <taxon>Arthropoda</taxon>
        <taxon>Hexapoda</taxon>
        <taxon>Insecta</taxon>
        <taxon>Pterygota</taxon>
        <taxon>Neoptera</taxon>
        <taxon>Paraneoptera</taxon>
        <taxon>Psocodea</taxon>
        <taxon>Troctomorpha</taxon>
        <taxon>Phthiraptera</taxon>
        <taxon>Anoplura</taxon>
        <taxon>Polyplacidae</taxon>
        <taxon>Polyplax</taxon>
    </lineage>
</organism>
<proteinExistence type="predicted"/>
<protein>
    <submittedName>
        <fullName evidence="1">Uncharacterized protein</fullName>
    </submittedName>
</protein>
<keyword evidence="2" id="KW-1185">Reference proteome</keyword>
<dbReference type="EMBL" id="JAWJWF010000050">
    <property type="protein sequence ID" value="KAK6618242.1"/>
    <property type="molecule type" value="Genomic_DNA"/>
</dbReference>
<reference evidence="1 2" key="1">
    <citation type="submission" date="2023-09" db="EMBL/GenBank/DDBJ databases">
        <title>Genomes of two closely related lineages of the louse Polyplax serrata with different host specificities.</title>
        <authorList>
            <person name="Martinu J."/>
            <person name="Tarabai H."/>
            <person name="Stefka J."/>
            <person name="Hypsa V."/>
        </authorList>
    </citation>
    <scope>NUCLEOTIDE SEQUENCE [LARGE SCALE GENOMIC DNA]</scope>
    <source>
        <strain evidence="1">98ZLc_SE</strain>
    </source>
</reference>
<evidence type="ECO:0000313" key="1">
    <source>
        <dbReference type="EMBL" id="KAK6618242.1"/>
    </source>
</evidence>
<dbReference type="Proteomes" id="UP001359485">
    <property type="component" value="Unassembled WGS sequence"/>
</dbReference>
<comment type="caution">
    <text evidence="1">The sequence shown here is derived from an EMBL/GenBank/DDBJ whole genome shotgun (WGS) entry which is preliminary data.</text>
</comment>